<dbReference type="EMBL" id="LR797536">
    <property type="protein sequence ID" value="CAB4223256.1"/>
    <property type="molecule type" value="Genomic_DNA"/>
</dbReference>
<dbReference type="EMBL" id="LR796943">
    <property type="protein sequence ID" value="CAB4176387.1"/>
    <property type="molecule type" value="Genomic_DNA"/>
</dbReference>
<dbReference type="GO" id="GO:0008713">
    <property type="term" value="F:ADP-heptose-lipopolysaccharide heptosyltransferase activity"/>
    <property type="evidence" value="ECO:0007669"/>
    <property type="project" value="TreeGrafter"/>
</dbReference>
<protein>
    <submittedName>
        <fullName evidence="2">RfaF ADP-heptose,LPS heptosyltransferase</fullName>
    </submittedName>
</protein>
<proteinExistence type="predicted"/>
<dbReference type="InterPro" id="IPR051199">
    <property type="entry name" value="LPS_LOS_Heptosyltrfase"/>
</dbReference>
<keyword evidence="2" id="KW-0808">Transferase</keyword>
<dbReference type="Gene3D" id="3.40.50.2000">
    <property type="entry name" value="Glycogen Phosphorylase B"/>
    <property type="match status" value="2"/>
</dbReference>
<reference evidence="2" key="1">
    <citation type="submission" date="2020-05" db="EMBL/GenBank/DDBJ databases">
        <authorList>
            <person name="Chiriac C."/>
            <person name="Salcher M."/>
            <person name="Ghai R."/>
            <person name="Kavagutti S V."/>
        </authorList>
    </citation>
    <scope>NUCLEOTIDE SEQUENCE</scope>
</reference>
<evidence type="ECO:0000313" key="1">
    <source>
        <dbReference type="EMBL" id="CAB4176387.1"/>
    </source>
</evidence>
<gene>
    <name evidence="2" type="ORF">UFOVP1425_29</name>
    <name evidence="3" type="ORF">UFOVP1672_7</name>
    <name evidence="1" type="ORF">UFOVP988_29</name>
</gene>
<accession>A0A6J5SAM4</accession>
<organism evidence="2">
    <name type="scientific">uncultured Caudovirales phage</name>
    <dbReference type="NCBI Taxonomy" id="2100421"/>
    <lineage>
        <taxon>Viruses</taxon>
        <taxon>Duplodnaviria</taxon>
        <taxon>Heunggongvirae</taxon>
        <taxon>Uroviricota</taxon>
        <taxon>Caudoviricetes</taxon>
        <taxon>Peduoviridae</taxon>
        <taxon>Maltschvirus</taxon>
        <taxon>Maltschvirus maltsch</taxon>
    </lineage>
</organism>
<dbReference type="SUPFAM" id="SSF53756">
    <property type="entry name" value="UDP-Glycosyltransferase/glycogen phosphorylase"/>
    <property type="match status" value="1"/>
</dbReference>
<name>A0A6J5SAM4_9CAUD</name>
<dbReference type="EMBL" id="LR797367">
    <property type="protein sequence ID" value="CAB4210659.1"/>
    <property type="molecule type" value="Genomic_DNA"/>
</dbReference>
<dbReference type="PANTHER" id="PTHR30160">
    <property type="entry name" value="TETRAACYLDISACCHARIDE 4'-KINASE-RELATED"/>
    <property type="match status" value="1"/>
</dbReference>
<evidence type="ECO:0000313" key="2">
    <source>
        <dbReference type="EMBL" id="CAB4210659.1"/>
    </source>
</evidence>
<sequence length="461" mass="51829">MEQKPEQKPKTKGWYLSLPYQMGTGLTANLPETIPDNLKGTSFIYGDDVLLQAQDWRVLLASWWADIKPGGHLILWLPDCRYHDVKGTKVTREDILKQFAELSDWSCLEDALIDGFIYCVLLKTPGLKYEPWRKKEKHCLIVRPGAIGDALMATTIFDGLKAEGYAIDFYCHLNAVDAVANDPRLERIISTKPEHTPDNELPIFWAAWGERYDRVINLTNSVEGALLAQHWRSEFYWPDDQRQRIFTGSYLQSTHDIAGVAGPLKVSFYPTPEETAWAEQKAKEIGPFILWCLRGSAVHKWYPWAPQAICQILSKNKDVKIILSADDGAKPLESAILDAAKEYLGDEYLFRFKSLVGTGSIRKPMTLAKYAQVVVGPETGVMNAVSFDPVKKVCLLSHSAKSNLTDDWVNVTPIVPNVPCYPCHRLHHSHDYCPQDQMTSAAICATSIAPQRLVQAVLSAL</sequence>
<evidence type="ECO:0000313" key="3">
    <source>
        <dbReference type="EMBL" id="CAB4223256.1"/>
    </source>
</evidence>